<keyword evidence="5" id="KW-0408">Iron</keyword>
<keyword evidence="2" id="KW-0349">Heme</keyword>
<feature type="domain" description="Cytochrome b5 heme-binding" evidence="8">
    <location>
        <begin position="45"/>
        <end position="146"/>
    </location>
</feature>
<dbReference type="Proteomes" id="UP000011777">
    <property type="component" value="Unassembled WGS sequence"/>
</dbReference>
<comment type="caution">
    <text evidence="9">The sequence shown here is derived from an EMBL/GenBank/DDBJ whole genome shotgun (WGS) entry which is preliminary data.</text>
</comment>
<dbReference type="OMA" id="WELQFRE"/>
<reference evidence="9 10" key="1">
    <citation type="submission" date="2013-02" db="EMBL/GenBank/DDBJ databases">
        <title>Genome sequence of Candida maltosa Xu316, a potential industrial strain for xylitol and ethanol production.</title>
        <authorList>
            <person name="Yu J."/>
            <person name="Wang Q."/>
            <person name="Geng X."/>
            <person name="Bao W."/>
            <person name="He P."/>
            <person name="Cai J."/>
        </authorList>
    </citation>
    <scope>NUCLEOTIDE SEQUENCE [LARGE SCALE GENOMIC DNA]</scope>
    <source>
        <strain evidence="10">Xu316</strain>
    </source>
</reference>
<dbReference type="Pfam" id="PF00173">
    <property type="entry name" value="Cyt-b5"/>
    <property type="match status" value="1"/>
</dbReference>
<keyword evidence="4" id="KW-0256">Endoplasmic reticulum</keyword>
<proteinExistence type="inferred from homology"/>
<protein>
    <submittedName>
        <fullName evidence="9">DNA damage response protein, putative</fullName>
    </submittedName>
</protein>
<evidence type="ECO:0000256" key="5">
    <source>
        <dbReference type="ARBA" id="ARBA00023004"/>
    </source>
</evidence>
<name>M3K1T1_CANMX</name>
<dbReference type="SMART" id="SM01117">
    <property type="entry name" value="Cyt-b5"/>
    <property type="match status" value="1"/>
</dbReference>
<dbReference type="eggNOG" id="KOG1110">
    <property type="taxonomic scope" value="Eukaryota"/>
</dbReference>
<dbReference type="STRING" id="1245528.M3K1T1"/>
<dbReference type="SUPFAM" id="SSF55856">
    <property type="entry name" value="Cytochrome b5-like heme/steroid binding domain"/>
    <property type="match status" value="1"/>
</dbReference>
<comment type="subcellular location">
    <subcellularLocation>
        <location evidence="1">Endoplasmic reticulum</location>
    </subcellularLocation>
</comment>
<evidence type="ECO:0000256" key="2">
    <source>
        <dbReference type="ARBA" id="ARBA00022617"/>
    </source>
</evidence>
<evidence type="ECO:0000256" key="4">
    <source>
        <dbReference type="ARBA" id="ARBA00022824"/>
    </source>
</evidence>
<dbReference type="InterPro" id="IPR036400">
    <property type="entry name" value="Cyt_B5-like_heme/steroid_sf"/>
</dbReference>
<dbReference type="FunFam" id="3.10.120.10:FF:000003">
    <property type="entry name" value="membrane-associated progesterone receptor component 1"/>
    <property type="match status" value="1"/>
</dbReference>
<dbReference type="InterPro" id="IPR050577">
    <property type="entry name" value="MAPR/NEUFC/NENF-like"/>
</dbReference>
<evidence type="ECO:0000256" key="1">
    <source>
        <dbReference type="ARBA" id="ARBA00004240"/>
    </source>
</evidence>
<dbReference type="Gene3D" id="3.10.120.10">
    <property type="entry name" value="Cytochrome b5-like heme/steroid binding domain"/>
    <property type="match status" value="1"/>
</dbReference>
<feature type="signal peptide" evidence="7">
    <location>
        <begin position="1"/>
        <end position="20"/>
    </location>
</feature>
<dbReference type="PANTHER" id="PTHR10281:SF72">
    <property type="entry name" value="NEUDESIN"/>
    <property type="match status" value="1"/>
</dbReference>
<sequence length="161" mass="18197">MLTTILILLVIIFFAKNIFSEFINNENNPLDSSIDKESTVVEGKFTPKTLTKYNGKDSPKIFIAVKNRVFDVTQGAAFYGPGGPYENFAGRDASRGLAKNSFDEAMLTDINKPIDKLEDLTKLEIESLDGWEEHFENRYKVVGTLHENGTIKEEQEDVKEE</sequence>
<organism evidence="9 10">
    <name type="scientific">Candida maltosa (strain Xu316)</name>
    <name type="common">Yeast</name>
    <dbReference type="NCBI Taxonomy" id="1245528"/>
    <lineage>
        <taxon>Eukaryota</taxon>
        <taxon>Fungi</taxon>
        <taxon>Dikarya</taxon>
        <taxon>Ascomycota</taxon>
        <taxon>Saccharomycotina</taxon>
        <taxon>Pichiomycetes</taxon>
        <taxon>Debaryomycetaceae</taxon>
        <taxon>Candida/Lodderomyces clade</taxon>
        <taxon>Candida</taxon>
    </lineage>
</organism>
<evidence type="ECO:0000313" key="10">
    <source>
        <dbReference type="Proteomes" id="UP000011777"/>
    </source>
</evidence>
<evidence type="ECO:0000256" key="6">
    <source>
        <dbReference type="ARBA" id="ARBA00038357"/>
    </source>
</evidence>
<comment type="similarity">
    <text evidence="6">Belongs to the cytochrome b5 family. MAPR subfamily.</text>
</comment>
<evidence type="ECO:0000256" key="3">
    <source>
        <dbReference type="ARBA" id="ARBA00022723"/>
    </source>
</evidence>
<dbReference type="InterPro" id="IPR001199">
    <property type="entry name" value="Cyt_B5-like_heme/steroid-bd"/>
</dbReference>
<dbReference type="AlphaFoldDB" id="M3K1T1"/>
<evidence type="ECO:0000259" key="8">
    <source>
        <dbReference type="SMART" id="SM01117"/>
    </source>
</evidence>
<accession>M3K1T1</accession>
<dbReference type="GO" id="GO:0020037">
    <property type="term" value="F:heme binding"/>
    <property type="evidence" value="ECO:0007669"/>
    <property type="project" value="UniProtKB-ARBA"/>
</dbReference>
<dbReference type="EMBL" id="AOGT01001013">
    <property type="protein sequence ID" value="EMG48664.1"/>
    <property type="molecule type" value="Genomic_DNA"/>
</dbReference>
<dbReference type="GO" id="GO:0016020">
    <property type="term" value="C:membrane"/>
    <property type="evidence" value="ECO:0007669"/>
    <property type="project" value="TreeGrafter"/>
</dbReference>
<gene>
    <name evidence="9" type="ORF">G210_0726</name>
</gene>
<keyword evidence="7" id="KW-0732">Signal</keyword>
<dbReference type="GO" id="GO:0046872">
    <property type="term" value="F:metal ion binding"/>
    <property type="evidence" value="ECO:0007669"/>
    <property type="project" value="UniProtKB-KW"/>
</dbReference>
<dbReference type="GO" id="GO:0005783">
    <property type="term" value="C:endoplasmic reticulum"/>
    <property type="evidence" value="ECO:0007669"/>
    <property type="project" value="UniProtKB-SubCell"/>
</dbReference>
<keyword evidence="10" id="KW-1185">Reference proteome</keyword>
<dbReference type="OrthoDB" id="547796at2759"/>
<evidence type="ECO:0000256" key="7">
    <source>
        <dbReference type="SAM" id="SignalP"/>
    </source>
</evidence>
<dbReference type="HOGENOM" id="CLU_042860_1_2_1"/>
<dbReference type="PANTHER" id="PTHR10281">
    <property type="entry name" value="MEMBRANE-ASSOCIATED PROGESTERONE RECEPTOR COMPONENT-RELATED"/>
    <property type="match status" value="1"/>
</dbReference>
<feature type="chain" id="PRO_5004035507" evidence="7">
    <location>
        <begin position="21"/>
        <end position="161"/>
    </location>
</feature>
<keyword evidence="3" id="KW-0479">Metal-binding</keyword>
<evidence type="ECO:0000313" key="9">
    <source>
        <dbReference type="EMBL" id="EMG48664.1"/>
    </source>
</evidence>